<dbReference type="Proteomes" id="UP000065807">
    <property type="component" value="Chromosome"/>
</dbReference>
<dbReference type="Pfam" id="PF10137">
    <property type="entry name" value="CAP12-PCTIR_TIR"/>
    <property type="match status" value="1"/>
</dbReference>
<dbReference type="STRING" id="1555112.LIP_3377"/>
<sequence length="372" mass="42007">MSDFVDELEEIVQDLHRYIQRASRPDVSEPLSALEEAAHEVGKAWSGSWIGYQSRIYYKDLTPPPPGNHFSSEWGFISARMGTRGDWEEWNPDKVKERIHNRAGNPDLVPIEAIAAHGRELAEDSRDKIISILEVRNSHRQDPFLSRLLEDARNAHVVTTGELIDHLKPGQYMSRDTLAMTQGLVTPPHIEVVVRVAALRSSAEICSKLLKIAQRAVSHLERLARQDVREQRVGTNVFIGHGRSAIWRDLKDFIQDRLHLPWDEFNRIPVAGITNIARLSEMLDAAAFAFILMTAEDEQSDGTVRARMNVIHEAGLFQGQLGFTKAIILLEEGCEEFSNIHGLGQIRFPSGNISATFEEIRQVLEREGILES</sequence>
<evidence type="ECO:0000313" key="2">
    <source>
        <dbReference type="EMBL" id="BAS29189.1"/>
    </source>
</evidence>
<evidence type="ECO:0000259" key="1">
    <source>
        <dbReference type="Pfam" id="PF10137"/>
    </source>
</evidence>
<dbReference type="EMBL" id="AP014924">
    <property type="protein sequence ID" value="BAS29189.1"/>
    <property type="molecule type" value="Genomic_DNA"/>
</dbReference>
<accession>A0A0K2SQW1</accession>
<dbReference type="KEGG" id="lpil:LIP_3377"/>
<name>A0A0K2SQW1_LIMPI</name>
<keyword evidence="3" id="KW-1185">Reference proteome</keyword>
<dbReference type="PATRIC" id="fig|1555112.3.peg.3413"/>
<reference evidence="3" key="1">
    <citation type="submission" date="2015-07" db="EMBL/GenBank/DDBJ databases">
        <title>Complete genome sequence and phylogenetic analysis of Limnochorda pilosa.</title>
        <authorList>
            <person name="Watanabe M."/>
            <person name="Kojima H."/>
            <person name="Fukui M."/>
        </authorList>
    </citation>
    <scope>NUCLEOTIDE SEQUENCE [LARGE SCALE GENOMIC DNA]</scope>
    <source>
        <strain evidence="3">HC45</strain>
    </source>
</reference>
<dbReference type="RefSeq" id="WP_068140631.1">
    <property type="nucleotide sequence ID" value="NZ_AP014924.1"/>
</dbReference>
<reference evidence="3" key="2">
    <citation type="journal article" date="2016" name="Int. J. Syst. Evol. Microbiol.">
        <title>Complete genome sequence and cell structure of Limnochorda pilosa, a Gram-negative spore-former within the phylum Firmicutes.</title>
        <authorList>
            <person name="Watanabe M."/>
            <person name="Kojima H."/>
            <person name="Fukui M."/>
        </authorList>
    </citation>
    <scope>NUCLEOTIDE SEQUENCE [LARGE SCALE GENOMIC DNA]</scope>
    <source>
        <strain evidence="3">HC45</strain>
    </source>
</reference>
<feature type="domain" description="CD-NTase-associated protein 12/Pycsar effector protein TIR" evidence="1">
    <location>
        <begin position="236"/>
        <end position="348"/>
    </location>
</feature>
<evidence type="ECO:0000313" key="3">
    <source>
        <dbReference type="Proteomes" id="UP000065807"/>
    </source>
</evidence>
<gene>
    <name evidence="2" type="ORF">LIP_3377</name>
</gene>
<dbReference type="GO" id="GO:0050135">
    <property type="term" value="F:NADP+ nucleosidase activity"/>
    <property type="evidence" value="ECO:0007669"/>
    <property type="project" value="InterPro"/>
</dbReference>
<dbReference type="AlphaFoldDB" id="A0A0K2SQW1"/>
<dbReference type="InterPro" id="IPR019302">
    <property type="entry name" value="CAP12/PCTIR_TIR_dom"/>
</dbReference>
<dbReference type="OrthoDB" id="5497289at2"/>
<protein>
    <recommendedName>
        <fullName evidence="1">CD-NTase-associated protein 12/Pycsar effector protein TIR domain-containing protein</fullName>
    </recommendedName>
</protein>
<proteinExistence type="predicted"/>
<organism evidence="2 3">
    <name type="scientific">Limnochorda pilosa</name>
    <dbReference type="NCBI Taxonomy" id="1555112"/>
    <lineage>
        <taxon>Bacteria</taxon>
        <taxon>Bacillati</taxon>
        <taxon>Bacillota</taxon>
        <taxon>Limnochordia</taxon>
        <taxon>Limnochordales</taxon>
        <taxon>Limnochordaceae</taxon>
        <taxon>Limnochorda</taxon>
    </lineage>
</organism>